<gene>
    <name evidence="1" type="ORF">A3Q56_06006</name>
</gene>
<proteinExistence type="predicted"/>
<dbReference type="EMBL" id="LWCA01000985">
    <property type="protein sequence ID" value="OAF66265.1"/>
    <property type="molecule type" value="Genomic_DNA"/>
</dbReference>
<name>A0A177AWA0_9BILA</name>
<organism evidence="1 2">
    <name type="scientific">Intoshia linei</name>
    <dbReference type="NCBI Taxonomy" id="1819745"/>
    <lineage>
        <taxon>Eukaryota</taxon>
        <taxon>Metazoa</taxon>
        <taxon>Spiralia</taxon>
        <taxon>Lophotrochozoa</taxon>
        <taxon>Mesozoa</taxon>
        <taxon>Orthonectida</taxon>
        <taxon>Rhopaluridae</taxon>
        <taxon>Intoshia</taxon>
    </lineage>
</organism>
<reference evidence="1 2" key="1">
    <citation type="submission" date="2016-04" db="EMBL/GenBank/DDBJ databases">
        <title>The genome of Intoshia linei affirms orthonectids as highly simplified spiralians.</title>
        <authorList>
            <person name="Mikhailov K.V."/>
            <person name="Slusarev G.S."/>
            <person name="Nikitin M.A."/>
            <person name="Logacheva M.D."/>
            <person name="Penin A."/>
            <person name="Aleoshin V."/>
            <person name="Panchin Y.V."/>
        </authorList>
    </citation>
    <scope>NUCLEOTIDE SEQUENCE [LARGE SCALE GENOMIC DNA]</scope>
    <source>
        <strain evidence="1">Intl2013</strain>
        <tissue evidence="1">Whole animal</tissue>
    </source>
</reference>
<comment type="caution">
    <text evidence="1">The sequence shown here is derived from an EMBL/GenBank/DDBJ whole genome shotgun (WGS) entry which is preliminary data.</text>
</comment>
<protein>
    <submittedName>
        <fullName evidence="1">Uncharacterized protein</fullName>
    </submittedName>
</protein>
<keyword evidence="2" id="KW-1185">Reference proteome</keyword>
<sequence length="581" mass="68214">MNSIIIMDFLYELVRLCAEFFDSPIKIDCYSMVIIKENLDALKTMSCPKTWGLLKTLFSAKYWKNALYCMKDINGLLTNLCISINLDHENSEKNTLQKIANCFSEKDQLKPFLHKYHRYDNNDDMHTIIELFERKACVETSAMLNNCSYDELPSHIPFDLKDERIINGVVTATYKVCSPKPYCKAEEIKNTERCMKYLKKMNEMSQDGVHQNVSKNDVKMLNFDFKPKNRFNFQADKWSLDFKFKFPIIDAPKKCKIFNDDNVTNKSIQSFESDNNLSAHIIFIEGKRQIALQKRIEALNRKKQEMMSHFTYEELLEMGIKCEESKDFMKHLYSDEYRKSYLETSKLINQKMCIKYPKRKSDESNVFLSTQIPQKQFKTSMEPLRDLNISPILNSPQKKITTMPLAKNIHKKYTNNEINQKEKKAKILLMKQVKFKELNSKILKKPSNNLTIIETKELNCKIPEKSPNISIPFEPNKLNTVMLEKSSIGLAKIEPTKQAKPKELNCKVSKKSPISLTKIEPNRQKYNQQEIKQKEIEARTRLLKKRNQIKSNIKYTPEEIKKKQISAQLRLRKTQQNTLKF</sequence>
<evidence type="ECO:0000313" key="1">
    <source>
        <dbReference type="EMBL" id="OAF66265.1"/>
    </source>
</evidence>
<dbReference type="AlphaFoldDB" id="A0A177AWA0"/>
<evidence type="ECO:0000313" key="2">
    <source>
        <dbReference type="Proteomes" id="UP000078046"/>
    </source>
</evidence>
<dbReference type="Proteomes" id="UP000078046">
    <property type="component" value="Unassembled WGS sequence"/>
</dbReference>
<accession>A0A177AWA0</accession>